<dbReference type="InterPro" id="IPR003661">
    <property type="entry name" value="HisK_dim/P_dom"/>
</dbReference>
<dbReference type="PROSITE" id="PS50110">
    <property type="entry name" value="RESPONSE_REGULATORY"/>
    <property type="match status" value="1"/>
</dbReference>
<evidence type="ECO:0000256" key="10">
    <source>
        <dbReference type="SAM" id="Coils"/>
    </source>
</evidence>
<dbReference type="GO" id="GO:0000156">
    <property type="term" value="F:phosphorelay response regulator activity"/>
    <property type="evidence" value="ECO:0007669"/>
    <property type="project" value="TreeGrafter"/>
</dbReference>
<protein>
    <recommendedName>
        <fullName evidence="2">histidine kinase</fullName>
        <ecNumber evidence="2">2.7.13.3</ecNumber>
    </recommendedName>
</protein>
<feature type="modified residue" description="4-aspartylphosphate" evidence="9">
    <location>
        <position position="61"/>
    </location>
</feature>
<dbReference type="Pfam" id="PF00512">
    <property type="entry name" value="HisKA"/>
    <property type="match status" value="1"/>
</dbReference>
<dbReference type="InterPro" id="IPR003594">
    <property type="entry name" value="HATPase_dom"/>
</dbReference>
<dbReference type="SMART" id="SM00388">
    <property type="entry name" value="HisKA"/>
    <property type="match status" value="1"/>
</dbReference>
<dbReference type="InterPro" id="IPR011006">
    <property type="entry name" value="CheY-like_superfamily"/>
</dbReference>
<dbReference type="CDD" id="cd00082">
    <property type="entry name" value="HisKA"/>
    <property type="match status" value="1"/>
</dbReference>
<keyword evidence="10" id="KW-0175">Coiled coil</keyword>
<dbReference type="InterPro" id="IPR005467">
    <property type="entry name" value="His_kinase_dom"/>
</dbReference>
<feature type="domain" description="PAC" evidence="13">
    <location>
        <begin position="204"/>
        <end position="254"/>
    </location>
</feature>
<evidence type="ECO:0000256" key="1">
    <source>
        <dbReference type="ARBA" id="ARBA00000085"/>
    </source>
</evidence>
<dbReference type="InterPro" id="IPR001789">
    <property type="entry name" value="Sig_transdc_resp-reg_receiver"/>
</dbReference>
<evidence type="ECO:0000256" key="5">
    <source>
        <dbReference type="ARBA" id="ARBA00022777"/>
    </source>
</evidence>
<dbReference type="AlphaFoldDB" id="A0A1U7H4Q6"/>
<evidence type="ECO:0000313" key="15">
    <source>
        <dbReference type="Proteomes" id="UP000186391"/>
    </source>
</evidence>
<keyword evidence="4" id="KW-0808">Transferase</keyword>
<dbReference type="GO" id="GO:0030295">
    <property type="term" value="F:protein kinase activator activity"/>
    <property type="evidence" value="ECO:0007669"/>
    <property type="project" value="TreeGrafter"/>
</dbReference>
<dbReference type="InterPro" id="IPR036890">
    <property type="entry name" value="HATPase_C_sf"/>
</dbReference>
<dbReference type="Gene3D" id="1.10.287.130">
    <property type="match status" value="1"/>
</dbReference>
<dbReference type="EMBL" id="MRCA01000001">
    <property type="protein sequence ID" value="OKH16242.1"/>
    <property type="molecule type" value="Genomic_DNA"/>
</dbReference>
<dbReference type="Proteomes" id="UP000186391">
    <property type="component" value="Unassembled WGS sequence"/>
</dbReference>
<evidence type="ECO:0000259" key="12">
    <source>
        <dbReference type="PROSITE" id="PS50110"/>
    </source>
</evidence>
<feature type="domain" description="Histidine kinase" evidence="11">
    <location>
        <begin position="283"/>
        <end position="498"/>
    </location>
</feature>
<evidence type="ECO:0000259" key="13">
    <source>
        <dbReference type="PROSITE" id="PS50113"/>
    </source>
</evidence>
<dbReference type="Pfam" id="PF02518">
    <property type="entry name" value="HATPase_c"/>
    <property type="match status" value="1"/>
</dbReference>
<dbReference type="SUPFAM" id="SSF55785">
    <property type="entry name" value="PYP-like sensor domain (PAS domain)"/>
    <property type="match status" value="1"/>
</dbReference>
<evidence type="ECO:0000256" key="8">
    <source>
        <dbReference type="ARBA" id="ARBA00055745"/>
    </source>
</evidence>
<sequence>MTTQNNSIQRILLVDDNPDDRLLVMRELSREFAQAQVIEIIDANALNQALAADDFDLVITDYQLNWTTGIEVLRAIKARDRNCPVIMFTNTGSQEIAVEAMKAGLDDYVIKSSKHFLRLSQAVRLVWQQYQTNRKAAQLELRLQSLLNQLRIGVFRATPEAKILDVNTAFLNILGLPSLEEVQSFISEQLYSFMTNERPAKQEWEREIQFQRLDGKNIWVLFSETQNQLDGETFIDGLMEDITERKQSEAEIRQLNQTLEHRVQERTAQLEAINCELEAFAYSVSHDLRSPIRQIDGFVNLLKEHLENTTRDEISLRYLQAILELTNRAGKLVDDLLTYSRTGRAEMHYSIVDMNRLVWESKQQIEMVFPDQTIIWYVQQLPHVWGDRSLLRLVWQNLIENAVKFTQLCQQPIITIGSIEDEHETIFFIQDNGVGFDMQYVNRLFGIFQRLHNQTQFQGTGIGLANVQRIILRHCGRVWAEGDINQGAKFYFSLPKENI</sequence>
<dbReference type="SMART" id="SM00387">
    <property type="entry name" value="HATPase_c"/>
    <property type="match status" value="1"/>
</dbReference>
<accession>A0A1U7H4Q6</accession>
<evidence type="ECO:0000256" key="3">
    <source>
        <dbReference type="ARBA" id="ARBA00022553"/>
    </source>
</evidence>
<evidence type="ECO:0000256" key="7">
    <source>
        <dbReference type="ARBA" id="ARBA00023136"/>
    </source>
</evidence>
<dbReference type="SMART" id="SM00091">
    <property type="entry name" value="PAS"/>
    <property type="match status" value="1"/>
</dbReference>
<dbReference type="RefSeq" id="WP_073554651.1">
    <property type="nucleotide sequence ID" value="NZ_MRCA01000001.1"/>
</dbReference>
<dbReference type="InterPro" id="IPR004358">
    <property type="entry name" value="Sig_transdc_His_kin-like_C"/>
</dbReference>
<feature type="domain" description="Response regulatory" evidence="12">
    <location>
        <begin position="10"/>
        <end position="126"/>
    </location>
</feature>
<comment type="function">
    <text evidence="8">Photoreceptor which exists in two forms that are reversibly interconvertible by light: the R form that absorbs maximally in the red region of the spectrum and the FR form that absorbs maximally in the far-red region.</text>
</comment>
<dbReference type="NCBIfam" id="TIGR00229">
    <property type="entry name" value="sensory_box"/>
    <property type="match status" value="1"/>
</dbReference>
<dbReference type="GO" id="GO:0016020">
    <property type="term" value="C:membrane"/>
    <property type="evidence" value="ECO:0007669"/>
    <property type="project" value="UniProtKB-SubCell"/>
</dbReference>
<evidence type="ECO:0000256" key="6">
    <source>
        <dbReference type="ARBA" id="ARBA00023012"/>
    </source>
</evidence>
<comment type="caution">
    <text evidence="14">The sequence shown here is derived from an EMBL/GenBank/DDBJ whole genome shotgun (WGS) entry which is preliminary data.</text>
</comment>
<proteinExistence type="predicted"/>
<keyword evidence="15" id="KW-1185">Reference proteome</keyword>
<evidence type="ECO:0000259" key="11">
    <source>
        <dbReference type="PROSITE" id="PS50109"/>
    </source>
</evidence>
<dbReference type="GO" id="GO:0000155">
    <property type="term" value="F:phosphorelay sensor kinase activity"/>
    <property type="evidence" value="ECO:0007669"/>
    <property type="project" value="InterPro"/>
</dbReference>
<dbReference type="SUPFAM" id="SSF52172">
    <property type="entry name" value="CheY-like"/>
    <property type="match status" value="1"/>
</dbReference>
<gene>
    <name evidence="14" type="ORF">NIES592_00800</name>
</gene>
<keyword evidence="6" id="KW-0902">Two-component regulatory system</keyword>
<evidence type="ECO:0000256" key="4">
    <source>
        <dbReference type="ARBA" id="ARBA00022679"/>
    </source>
</evidence>
<dbReference type="Pfam" id="PF13426">
    <property type="entry name" value="PAS_9"/>
    <property type="match status" value="1"/>
</dbReference>
<dbReference type="EC" id="2.7.13.3" evidence="2"/>
<dbReference type="OrthoDB" id="475707at2"/>
<dbReference type="PANTHER" id="PTHR42878:SF15">
    <property type="entry name" value="BACTERIOPHYTOCHROME"/>
    <property type="match status" value="1"/>
</dbReference>
<dbReference type="SMART" id="SM00448">
    <property type="entry name" value="REC"/>
    <property type="match status" value="1"/>
</dbReference>
<dbReference type="SUPFAM" id="SSF47384">
    <property type="entry name" value="Homodimeric domain of signal transducing histidine kinase"/>
    <property type="match status" value="1"/>
</dbReference>
<dbReference type="PANTHER" id="PTHR42878">
    <property type="entry name" value="TWO-COMPONENT HISTIDINE KINASE"/>
    <property type="match status" value="1"/>
</dbReference>
<comment type="catalytic activity">
    <reaction evidence="1">
        <text>ATP + protein L-histidine = ADP + protein N-phospho-L-histidine.</text>
        <dbReference type="EC" id="2.7.13.3"/>
    </reaction>
</comment>
<dbReference type="GO" id="GO:0007234">
    <property type="term" value="P:osmosensory signaling via phosphorelay pathway"/>
    <property type="evidence" value="ECO:0007669"/>
    <property type="project" value="TreeGrafter"/>
</dbReference>
<dbReference type="FunFam" id="3.30.565.10:FF:000006">
    <property type="entry name" value="Sensor histidine kinase WalK"/>
    <property type="match status" value="1"/>
</dbReference>
<dbReference type="CDD" id="cd00130">
    <property type="entry name" value="PAS"/>
    <property type="match status" value="1"/>
</dbReference>
<dbReference type="SUPFAM" id="SSF55874">
    <property type="entry name" value="ATPase domain of HSP90 chaperone/DNA topoisomerase II/histidine kinase"/>
    <property type="match status" value="1"/>
</dbReference>
<dbReference type="Gene3D" id="3.40.50.2300">
    <property type="match status" value="1"/>
</dbReference>
<dbReference type="Pfam" id="PF00072">
    <property type="entry name" value="Response_reg"/>
    <property type="match status" value="1"/>
</dbReference>
<keyword evidence="7" id="KW-0472">Membrane</keyword>
<keyword evidence="3 9" id="KW-0597">Phosphoprotein</keyword>
<dbReference type="InterPro" id="IPR000700">
    <property type="entry name" value="PAS-assoc_C"/>
</dbReference>
<dbReference type="InterPro" id="IPR050351">
    <property type="entry name" value="BphY/WalK/GraS-like"/>
</dbReference>
<dbReference type="CDD" id="cd00156">
    <property type="entry name" value="REC"/>
    <property type="match status" value="1"/>
</dbReference>
<keyword evidence="5 14" id="KW-0418">Kinase</keyword>
<dbReference type="Gene3D" id="3.30.450.20">
    <property type="entry name" value="PAS domain"/>
    <property type="match status" value="1"/>
</dbReference>
<dbReference type="PRINTS" id="PR00344">
    <property type="entry name" value="BCTRLSENSOR"/>
</dbReference>
<feature type="coiled-coil region" evidence="10">
    <location>
        <begin position="238"/>
        <end position="276"/>
    </location>
</feature>
<reference evidence="14 15" key="1">
    <citation type="submission" date="2016-11" db="EMBL/GenBank/DDBJ databases">
        <title>Draft Genome Sequences of Nine Cyanobacterial Strains from Diverse Habitats.</title>
        <authorList>
            <person name="Zhu T."/>
            <person name="Hou S."/>
            <person name="Lu X."/>
            <person name="Hess W.R."/>
        </authorList>
    </citation>
    <scope>NUCLEOTIDE SEQUENCE [LARGE SCALE GENOMIC DNA]</scope>
    <source>
        <strain evidence="14 15">NIES-592</strain>
    </source>
</reference>
<dbReference type="PROSITE" id="PS50109">
    <property type="entry name" value="HIS_KIN"/>
    <property type="match status" value="1"/>
</dbReference>
<name>A0A1U7H4Q6_9CYAN</name>
<dbReference type="PROSITE" id="PS50113">
    <property type="entry name" value="PAC"/>
    <property type="match status" value="1"/>
</dbReference>
<evidence type="ECO:0000313" key="14">
    <source>
        <dbReference type="EMBL" id="OKH16242.1"/>
    </source>
</evidence>
<dbReference type="InterPro" id="IPR036097">
    <property type="entry name" value="HisK_dim/P_sf"/>
</dbReference>
<dbReference type="Gene3D" id="3.30.565.10">
    <property type="entry name" value="Histidine kinase-like ATPase, C-terminal domain"/>
    <property type="match status" value="1"/>
</dbReference>
<dbReference type="InterPro" id="IPR000014">
    <property type="entry name" value="PAS"/>
</dbReference>
<evidence type="ECO:0000256" key="2">
    <source>
        <dbReference type="ARBA" id="ARBA00012438"/>
    </source>
</evidence>
<organism evidence="14 15">
    <name type="scientific">Fischerella major NIES-592</name>
    <dbReference type="NCBI Taxonomy" id="210994"/>
    <lineage>
        <taxon>Bacteria</taxon>
        <taxon>Bacillati</taxon>
        <taxon>Cyanobacteriota</taxon>
        <taxon>Cyanophyceae</taxon>
        <taxon>Nostocales</taxon>
        <taxon>Hapalosiphonaceae</taxon>
        <taxon>Fischerella</taxon>
    </lineage>
</organism>
<dbReference type="InterPro" id="IPR035965">
    <property type="entry name" value="PAS-like_dom_sf"/>
</dbReference>
<evidence type="ECO:0000256" key="9">
    <source>
        <dbReference type="PROSITE-ProRule" id="PRU00169"/>
    </source>
</evidence>